<gene>
    <name evidence="4" type="ORF">H8S11_03975</name>
</gene>
<dbReference type="SMART" id="SM00331">
    <property type="entry name" value="PP2C_SIG"/>
    <property type="match status" value="1"/>
</dbReference>
<keyword evidence="1" id="KW-0378">Hydrolase</keyword>
<evidence type="ECO:0000313" key="4">
    <source>
        <dbReference type="EMBL" id="MBC5721973.1"/>
    </source>
</evidence>
<dbReference type="AlphaFoldDB" id="A0A8J6M6M5"/>
<feature type="transmembrane region" description="Helical" evidence="2">
    <location>
        <begin position="215"/>
        <end position="239"/>
    </location>
</feature>
<feature type="transmembrane region" description="Helical" evidence="2">
    <location>
        <begin position="119"/>
        <end position="138"/>
    </location>
</feature>
<dbReference type="InterPro" id="IPR052016">
    <property type="entry name" value="Bact_Sigma-Reg"/>
</dbReference>
<name>A0A8J6M6M5_9FIRM</name>
<feature type="transmembrane region" description="Helical" evidence="2">
    <location>
        <begin position="33"/>
        <end position="53"/>
    </location>
</feature>
<sequence length="787" mass="84513">MTARESIHGKLNKLRQQSKQTGQIQLSASALTLWAEAGIHLLLAAVLAGAVIFEGYSPFGVALVGAAGSGLCGGAALLGACFGYLCQMGFADGLRYASASILTFAVAFAFYDLKAIRRSWTMPLLTASINGAAGFIYLSQQGWKTVDAIYFSLEVCLTAAAVWCYRAVLVPMRVHREDRLLSPTRRAGLLVLLATALMALVPLYIYKDISLGRILAVLAVITAAWQGGLATGAIAGVSLGMAMDLAGAGIPMYTMAYGLSGMMAGLCRGKARLWAAMVYVLVNGGAVLWTWERELPLSILYEVFVASVAFLLLPQRPMRKLGVWLAPQMAGPVDLRAQALVQHQLEATAKAFRTLCDSLRSAFRPPENDNDVATVFDRTASRVCRSCSLRNNCWQQNYTTTFNALNDATPAMVERGRAEGSDFPSHFSHRCIHFSAFLSTVNEELTALFYRRQYNARVKESRAAVGRQYAQLADLLGAASAELSRELIPDLLGDRKLRQRVAELGLDIRTAVYRDSRGLLRVEAEGPGCSALARPSRLSDLSDLLGVPLRVDQPGEDSISLLQQEPLMALAGVAAQKKSGETVSGDSGTYFKRSDGKLYVLLCDGMGSGPDANRESSLAVRLLEQFLQAGVEPRHALSTLSSALALRGEETGGFTTVDLLQVDLFSGEGQLFKLGAAPSYVKKGSAVQRLSGTSLPAGLAEGEQGALDQFTLKLAPGDTVLMVSDGICGAGEDQWVKDKLAQFDGASPKDLARELITDSPKEVTDDRTALVIRIEKRAAGQMKSSLK</sequence>
<dbReference type="EMBL" id="JACOPO010000002">
    <property type="protein sequence ID" value="MBC5721973.1"/>
    <property type="molecule type" value="Genomic_DNA"/>
</dbReference>
<feature type="transmembrane region" description="Helical" evidence="2">
    <location>
        <begin position="273"/>
        <end position="291"/>
    </location>
</feature>
<dbReference type="Gene3D" id="3.60.40.10">
    <property type="entry name" value="PPM-type phosphatase domain"/>
    <property type="match status" value="1"/>
</dbReference>
<evidence type="ECO:0000256" key="2">
    <source>
        <dbReference type="SAM" id="Phobius"/>
    </source>
</evidence>
<feature type="transmembrane region" description="Helical" evidence="2">
    <location>
        <begin position="188"/>
        <end position="206"/>
    </location>
</feature>
<evidence type="ECO:0000259" key="3">
    <source>
        <dbReference type="SMART" id="SM00331"/>
    </source>
</evidence>
<dbReference type="InterPro" id="IPR001932">
    <property type="entry name" value="PPM-type_phosphatase-like_dom"/>
</dbReference>
<dbReference type="Pfam" id="PF07228">
    <property type="entry name" value="SpoIIE"/>
    <property type="match status" value="1"/>
</dbReference>
<keyword evidence="2" id="KW-0472">Membrane</keyword>
<reference evidence="4" key="1">
    <citation type="submission" date="2020-08" db="EMBL/GenBank/DDBJ databases">
        <title>Genome public.</title>
        <authorList>
            <person name="Liu C."/>
            <person name="Sun Q."/>
        </authorList>
    </citation>
    <scope>NUCLEOTIDE SEQUENCE</scope>
    <source>
        <strain evidence="4">NSJ-23</strain>
    </source>
</reference>
<feature type="transmembrane region" description="Helical" evidence="2">
    <location>
        <begin position="59"/>
        <end position="86"/>
    </location>
</feature>
<feature type="transmembrane region" description="Helical" evidence="2">
    <location>
        <begin position="93"/>
        <end position="113"/>
    </location>
</feature>
<dbReference type="PANTHER" id="PTHR43156:SF2">
    <property type="entry name" value="STAGE II SPORULATION PROTEIN E"/>
    <property type="match status" value="1"/>
</dbReference>
<comment type="caution">
    <text evidence="4">The sequence shown here is derived from an EMBL/GenBank/DDBJ whole genome shotgun (WGS) entry which is preliminary data.</text>
</comment>
<dbReference type="GO" id="GO:0016791">
    <property type="term" value="F:phosphatase activity"/>
    <property type="evidence" value="ECO:0007669"/>
    <property type="project" value="TreeGrafter"/>
</dbReference>
<evidence type="ECO:0000313" key="5">
    <source>
        <dbReference type="Proteomes" id="UP000628736"/>
    </source>
</evidence>
<accession>A0A8J6M6M5</accession>
<keyword evidence="2" id="KW-1133">Transmembrane helix</keyword>
<feature type="transmembrane region" description="Helical" evidence="2">
    <location>
        <begin position="245"/>
        <end position="266"/>
    </location>
</feature>
<dbReference type="RefSeq" id="WP_186852264.1">
    <property type="nucleotide sequence ID" value="NZ_JACOPO010000002.1"/>
</dbReference>
<dbReference type="SUPFAM" id="SSF81606">
    <property type="entry name" value="PP2C-like"/>
    <property type="match status" value="1"/>
</dbReference>
<dbReference type="PANTHER" id="PTHR43156">
    <property type="entry name" value="STAGE II SPORULATION PROTEIN E-RELATED"/>
    <property type="match status" value="1"/>
</dbReference>
<keyword evidence="5" id="KW-1185">Reference proteome</keyword>
<keyword evidence="2" id="KW-0812">Transmembrane</keyword>
<protein>
    <submittedName>
        <fullName evidence="4">SpoIIE family protein phosphatase</fullName>
    </submittedName>
</protein>
<dbReference type="InterPro" id="IPR045768">
    <property type="entry name" value="SpoIIE_N"/>
</dbReference>
<feature type="domain" description="PPM-type phosphatase" evidence="3">
    <location>
        <begin position="568"/>
        <end position="774"/>
    </location>
</feature>
<proteinExistence type="predicted"/>
<organism evidence="4 5">
    <name type="scientific">Flintibacter hominis</name>
    <dbReference type="NCBI Taxonomy" id="2763048"/>
    <lineage>
        <taxon>Bacteria</taxon>
        <taxon>Bacillati</taxon>
        <taxon>Bacillota</taxon>
        <taxon>Clostridia</taxon>
        <taxon>Eubacteriales</taxon>
        <taxon>Flintibacter</taxon>
    </lineage>
</organism>
<evidence type="ECO:0000256" key="1">
    <source>
        <dbReference type="ARBA" id="ARBA00022801"/>
    </source>
</evidence>
<feature type="transmembrane region" description="Helical" evidence="2">
    <location>
        <begin position="150"/>
        <end position="168"/>
    </location>
</feature>
<dbReference type="Proteomes" id="UP000628736">
    <property type="component" value="Unassembled WGS sequence"/>
</dbReference>
<dbReference type="Pfam" id="PF19732">
    <property type="entry name" value="SpoIIE_N"/>
    <property type="match status" value="1"/>
</dbReference>
<dbReference type="InterPro" id="IPR036457">
    <property type="entry name" value="PPM-type-like_dom_sf"/>
</dbReference>